<keyword evidence="3" id="KW-0813">Transport</keyword>
<accession>A0A7G3GBT2</accession>
<name>A0A7G3GBT2_9NEIS</name>
<dbReference type="CDD" id="cd03214">
    <property type="entry name" value="ABC_Iron-Siderophores_B12_Hemin"/>
    <property type="match status" value="1"/>
</dbReference>
<feature type="region of interest" description="Disordered" evidence="11">
    <location>
        <begin position="256"/>
        <end position="277"/>
    </location>
</feature>
<dbReference type="GO" id="GO:0005524">
    <property type="term" value="F:ATP binding"/>
    <property type="evidence" value="ECO:0007669"/>
    <property type="project" value="UniProtKB-KW"/>
</dbReference>
<dbReference type="Pfam" id="PF00005">
    <property type="entry name" value="ABC_tran"/>
    <property type="match status" value="1"/>
</dbReference>
<evidence type="ECO:0000256" key="8">
    <source>
        <dbReference type="ARBA" id="ARBA00023004"/>
    </source>
</evidence>
<dbReference type="InterPro" id="IPR003593">
    <property type="entry name" value="AAA+_ATPase"/>
</dbReference>
<dbReference type="KEGG" id="ifl:C1H71_15195"/>
<dbReference type="InterPro" id="IPR003439">
    <property type="entry name" value="ABC_transporter-like_ATP-bd"/>
</dbReference>
<protein>
    <submittedName>
        <fullName evidence="13">Fe(3+)-dicitrate ABC transporter ATP-binding protein</fullName>
    </submittedName>
</protein>
<evidence type="ECO:0000256" key="1">
    <source>
        <dbReference type="ARBA" id="ARBA00004202"/>
    </source>
</evidence>
<evidence type="ECO:0000313" key="14">
    <source>
        <dbReference type="Proteomes" id="UP000515917"/>
    </source>
</evidence>
<dbReference type="FunFam" id="3.40.50.300:FF:000134">
    <property type="entry name" value="Iron-enterobactin ABC transporter ATP-binding protein"/>
    <property type="match status" value="1"/>
</dbReference>
<gene>
    <name evidence="13" type="primary">fecE</name>
    <name evidence="13" type="ORF">C1H71_15195</name>
</gene>
<dbReference type="GO" id="GO:0016887">
    <property type="term" value="F:ATP hydrolysis activity"/>
    <property type="evidence" value="ECO:0007669"/>
    <property type="project" value="InterPro"/>
</dbReference>
<proteinExistence type="inferred from homology"/>
<keyword evidence="14" id="KW-1185">Reference proteome</keyword>
<dbReference type="InterPro" id="IPR027417">
    <property type="entry name" value="P-loop_NTPase"/>
</dbReference>
<evidence type="ECO:0000256" key="6">
    <source>
        <dbReference type="ARBA" id="ARBA00022741"/>
    </source>
</evidence>
<dbReference type="PANTHER" id="PTHR42771:SF2">
    <property type="entry name" value="IRON(3+)-HYDROXAMATE IMPORT ATP-BINDING PROTEIN FHUC"/>
    <property type="match status" value="1"/>
</dbReference>
<dbReference type="SMART" id="SM00382">
    <property type="entry name" value="AAA"/>
    <property type="match status" value="1"/>
</dbReference>
<dbReference type="SUPFAM" id="SSF52540">
    <property type="entry name" value="P-loop containing nucleoside triphosphate hydrolases"/>
    <property type="match status" value="1"/>
</dbReference>
<sequence length="277" mass="29820">MRLMVKNIQVSYEQHLAVDGVSLSVAAGQLAVIVGPNGCGKSTLLRSIARLQKPKNGQILVDGQNVWQLSPRKAAHAIALLPQSPIAPEGISVTDLVRYGRHPHQGLFRQWSARDEEVVNAALLSTNTHDLAQRTLERLSGGQRQRCWLAMILAQEAPLVLLDEPISMLDLGHQVEVLSLVKALTQTGVTVVMVLHDLIAAARYADVLIAMKDGKIIANGPPREIVSTELVHTLYGVHADILQAPSDGSPVIVPAARPSPSPHVNASKKNVSKQGTH</sequence>
<dbReference type="RefSeq" id="WP_130107268.1">
    <property type="nucleotide sequence ID" value="NZ_CP025781.1"/>
</dbReference>
<dbReference type="PROSITE" id="PS50893">
    <property type="entry name" value="ABC_TRANSPORTER_2"/>
    <property type="match status" value="1"/>
</dbReference>
<dbReference type="PANTHER" id="PTHR42771">
    <property type="entry name" value="IRON(3+)-HYDROXAMATE IMPORT ATP-BINDING PROTEIN FHUC"/>
    <property type="match status" value="1"/>
</dbReference>
<evidence type="ECO:0000256" key="10">
    <source>
        <dbReference type="ARBA" id="ARBA00023136"/>
    </source>
</evidence>
<keyword evidence="5" id="KW-0410">Iron transport</keyword>
<dbReference type="Gene3D" id="3.40.50.300">
    <property type="entry name" value="P-loop containing nucleotide triphosphate hydrolases"/>
    <property type="match status" value="1"/>
</dbReference>
<keyword evidence="7 13" id="KW-0067">ATP-binding</keyword>
<evidence type="ECO:0000256" key="5">
    <source>
        <dbReference type="ARBA" id="ARBA00022496"/>
    </source>
</evidence>
<keyword evidence="6" id="KW-0547">Nucleotide-binding</keyword>
<evidence type="ECO:0000256" key="4">
    <source>
        <dbReference type="ARBA" id="ARBA00022475"/>
    </source>
</evidence>
<dbReference type="GO" id="GO:0006826">
    <property type="term" value="P:iron ion transport"/>
    <property type="evidence" value="ECO:0007669"/>
    <property type="project" value="UniProtKB-KW"/>
</dbReference>
<evidence type="ECO:0000259" key="12">
    <source>
        <dbReference type="PROSITE" id="PS50893"/>
    </source>
</evidence>
<feature type="domain" description="ABC transporter" evidence="12">
    <location>
        <begin position="3"/>
        <end position="238"/>
    </location>
</feature>
<evidence type="ECO:0000256" key="9">
    <source>
        <dbReference type="ARBA" id="ARBA00023065"/>
    </source>
</evidence>
<evidence type="ECO:0000256" key="7">
    <source>
        <dbReference type="ARBA" id="ARBA00022840"/>
    </source>
</evidence>
<comment type="subcellular location">
    <subcellularLocation>
        <location evidence="1">Cell membrane</location>
        <topology evidence="1">Peripheral membrane protein</topology>
    </subcellularLocation>
</comment>
<evidence type="ECO:0000313" key="13">
    <source>
        <dbReference type="EMBL" id="QBC44746.1"/>
    </source>
</evidence>
<dbReference type="Proteomes" id="UP000515917">
    <property type="component" value="Chromosome"/>
</dbReference>
<keyword evidence="4" id="KW-1003">Cell membrane</keyword>
<feature type="compositionally biased region" description="Polar residues" evidence="11">
    <location>
        <begin position="262"/>
        <end position="277"/>
    </location>
</feature>
<dbReference type="InterPro" id="IPR051535">
    <property type="entry name" value="Siderophore_ABC-ATPase"/>
</dbReference>
<reference evidence="13 14" key="1">
    <citation type="submission" date="2018-01" db="EMBL/GenBank/DDBJ databases">
        <title>Genome sequence of Iodobacter sp. strain PCH194 isolated from Indian Trans-Himalaya.</title>
        <authorList>
            <person name="Kumar V."/>
            <person name="Thakur V."/>
            <person name="Kumar S."/>
            <person name="Singh D."/>
        </authorList>
    </citation>
    <scope>NUCLEOTIDE SEQUENCE [LARGE SCALE GENOMIC DNA]</scope>
    <source>
        <strain evidence="13 14">PCH194</strain>
    </source>
</reference>
<evidence type="ECO:0000256" key="11">
    <source>
        <dbReference type="SAM" id="MobiDB-lite"/>
    </source>
</evidence>
<dbReference type="EMBL" id="CP025781">
    <property type="protein sequence ID" value="QBC44746.1"/>
    <property type="molecule type" value="Genomic_DNA"/>
</dbReference>
<keyword evidence="10" id="KW-0472">Membrane</keyword>
<keyword evidence="9" id="KW-0406">Ion transport</keyword>
<evidence type="ECO:0000256" key="2">
    <source>
        <dbReference type="ARBA" id="ARBA00005417"/>
    </source>
</evidence>
<organism evidence="13 14">
    <name type="scientific">Iodobacter fluviatilis</name>
    <dbReference type="NCBI Taxonomy" id="537"/>
    <lineage>
        <taxon>Bacteria</taxon>
        <taxon>Pseudomonadati</taxon>
        <taxon>Pseudomonadota</taxon>
        <taxon>Betaproteobacteria</taxon>
        <taxon>Neisseriales</taxon>
        <taxon>Chitinibacteraceae</taxon>
        <taxon>Iodobacter</taxon>
    </lineage>
</organism>
<dbReference type="GO" id="GO:0005886">
    <property type="term" value="C:plasma membrane"/>
    <property type="evidence" value="ECO:0007669"/>
    <property type="project" value="UniProtKB-SubCell"/>
</dbReference>
<evidence type="ECO:0000256" key="3">
    <source>
        <dbReference type="ARBA" id="ARBA00022448"/>
    </source>
</evidence>
<keyword evidence="8" id="KW-0408">Iron</keyword>
<dbReference type="AlphaFoldDB" id="A0A7G3GBT2"/>
<comment type="similarity">
    <text evidence="2">Belongs to the ABC transporter superfamily.</text>
</comment>